<dbReference type="PANTHER" id="PTHR37171">
    <property type="entry name" value="SERINE/THREONINE-PROTEIN KINASE YRZF-RELATED"/>
    <property type="match status" value="1"/>
</dbReference>
<dbReference type="RefSeq" id="WP_253935312.1">
    <property type="nucleotide sequence ID" value="NZ_JAPVRC010000004.1"/>
</dbReference>
<dbReference type="InterPro" id="IPR017441">
    <property type="entry name" value="Protein_kinase_ATP_BS"/>
</dbReference>
<dbReference type="InterPro" id="IPR052396">
    <property type="entry name" value="Meiotic_Drive_Suppr_Kinase"/>
</dbReference>
<gene>
    <name evidence="2" type="ORF">ACFQMN_14075</name>
</gene>
<feature type="binding site" evidence="1">
    <location>
        <position position="50"/>
    </location>
    <ligand>
        <name>ATP</name>
        <dbReference type="ChEBI" id="CHEBI:30616"/>
    </ligand>
</feature>
<keyword evidence="2" id="KW-0418">Kinase</keyword>
<proteinExistence type="predicted"/>
<dbReference type="PROSITE" id="PS00107">
    <property type="entry name" value="PROTEIN_KINASE_ATP"/>
    <property type="match status" value="1"/>
</dbReference>
<keyword evidence="2" id="KW-0808">Transferase</keyword>
<name>A0ABW2K761_9BACI</name>
<dbReference type="GO" id="GO:0004674">
    <property type="term" value="F:protein serine/threonine kinase activity"/>
    <property type="evidence" value="ECO:0007669"/>
    <property type="project" value="UniProtKB-KW"/>
</dbReference>
<keyword evidence="2" id="KW-0723">Serine/threonine-protein kinase</keyword>
<reference evidence="3" key="1">
    <citation type="journal article" date="2019" name="Int. J. Syst. Evol. Microbiol.">
        <title>The Global Catalogue of Microorganisms (GCM) 10K type strain sequencing project: providing services to taxonomists for standard genome sequencing and annotation.</title>
        <authorList>
            <consortium name="The Broad Institute Genomics Platform"/>
            <consortium name="The Broad Institute Genome Sequencing Center for Infectious Disease"/>
            <person name="Wu L."/>
            <person name="Ma J."/>
        </authorList>
    </citation>
    <scope>NUCLEOTIDE SEQUENCE [LARGE SCALE GENOMIC DNA]</scope>
    <source>
        <strain evidence="3">CCUG 73951</strain>
    </source>
</reference>
<evidence type="ECO:0000313" key="2">
    <source>
        <dbReference type="EMBL" id="MFC7322010.1"/>
    </source>
</evidence>
<dbReference type="EMBL" id="JBHTBY010000011">
    <property type="protein sequence ID" value="MFC7322010.1"/>
    <property type="molecule type" value="Genomic_DNA"/>
</dbReference>
<keyword evidence="3" id="KW-1185">Reference proteome</keyword>
<dbReference type="Proteomes" id="UP001596494">
    <property type="component" value="Unassembled WGS sequence"/>
</dbReference>
<keyword evidence="1" id="KW-0067">ATP-binding</keyword>
<dbReference type="PANTHER" id="PTHR37171:SF1">
    <property type="entry name" value="SERINE_THREONINE-PROTEIN KINASE YRZF-RELATED"/>
    <property type="match status" value="1"/>
</dbReference>
<evidence type="ECO:0000313" key="3">
    <source>
        <dbReference type="Proteomes" id="UP001596494"/>
    </source>
</evidence>
<organism evidence="2 3">
    <name type="scientific">Halobacillus campisalis</name>
    <dbReference type="NCBI Taxonomy" id="435909"/>
    <lineage>
        <taxon>Bacteria</taxon>
        <taxon>Bacillati</taxon>
        <taxon>Bacillota</taxon>
        <taxon>Bacilli</taxon>
        <taxon>Bacillales</taxon>
        <taxon>Bacillaceae</taxon>
        <taxon>Halobacillus</taxon>
    </lineage>
</organism>
<sequence>MNTKTIKELVEETLFIHQKVDTVPNEFTLIGQGRSAAVFRMEGSPDYAVKVFYPEFKQLAHQEAAVYERLSHNKYYPELVEVGEGYLVLEYLNGMTFYECLVAGIPITPLMVAMVDDALGYARSQGLNPSDIHLKNIMLTNNNQIKVIDVVRFTQDKDCPHWSDLKKAYFTYYQKKYFPKRFAPIFLELIIRLYRKRLLPI</sequence>
<dbReference type="SUPFAM" id="SSF56112">
    <property type="entry name" value="Protein kinase-like (PK-like)"/>
    <property type="match status" value="1"/>
</dbReference>
<protein>
    <submittedName>
        <fullName evidence="2">Serine/threonine protein kinase</fullName>
    </submittedName>
</protein>
<keyword evidence="1" id="KW-0547">Nucleotide-binding</keyword>
<comment type="caution">
    <text evidence="2">The sequence shown here is derived from an EMBL/GenBank/DDBJ whole genome shotgun (WGS) entry which is preliminary data.</text>
</comment>
<accession>A0ABW2K761</accession>
<dbReference type="Gene3D" id="1.10.510.10">
    <property type="entry name" value="Transferase(Phosphotransferase) domain 1"/>
    <property type="match status" value="1"/>
</dbReference>
<dbReference type="InterPro" id="IPR011009">
    <property type="entry name" value="Kinase-like_dom_sf"/>
</dbReference>
<evidence type="ECO:0000256" key="1">
    <source>
        <dbReference type="PROSITE-ProRule" id="PRU10141"/>
    </source>
</evidence>